<dbReference type="Proteomes" id="UP001164250">
    <property type="component" value="Chromosome 12"/>
</dbReference>
<accession>A0ACC1A7P8</accession>
<name>A0ACC1A7P8_9ROSI</name>
<reference evidence="2" key="1">
    <citation type="journal article" date="2023" name="G3 (Bethesda)">
        <title>Genome assembly and association tests identify interacting loci associated with vigor, precocity, and sex in interspecific pistachio rootstocks.</title>
        <authorList>
            <person name="Palmer W."/>
            <person name="Jacygrad E."/>
            <person name="Sagayaradj S."/>
            <person name="Cavanaugh K."/>
            <person name="Han R."/>
            <person name="Bertier L."/>
            <person name="Beede B."/>
            <person name="Kafkas S."/>
            <person name="Golino D."/>
            <person name="Preece J."/>
            <person name="Michelmore R."/>
        </authorList>
    </citation>
    <scope>NUCLEOTIDE SEQUENCE [LARGE SCALE GENOMIC DNA]</scope>
</reference>
<sequence>MRCDVMEEDEQIVTRFLGGLRHEISNSVLATIQWLQWLQ</sequence>
<evidence type="ECO:0000313" key="1">
    <source>
        <dbReference type="EMBL" id="KAJ0082388.1"/>
    </source>
</evidence>
<dbReference type="EMBL" id="CM047908">
    <property type="protein sequence ID" value="KAJ0082388.1"/>
    <property type="molecule type" value="Genomic_DNA"/>
</dbReference>
<gene>
    <name evidence="1" type="ORF">Patl1_12225</name>
</gene>
<protein>
    <submittedName>
        <fullName evidence="1">Uncharacterized protein</fullName>
    </submittedName>
</protein>
<keyword evidence="2" id="KW-1185">Reference proteome</keyword>
<organism evidence="1 2">
    <name type="scientific">Pistacia atlantica</name>
    <dbReference type="NCBI Taxonomy" id="434234"/>
    <lineage>
        <taxon>Eukaryota</taxon>
        <taxon>Viridiplantae</taxon>
        <taxon>Streptophyta</taxon>
        <taxon>Embryophyta</taxon>
        <taxon>Tracheophyta</taxon>
        <taxon>Spermatophyta</taxon>
        <taxon>Magnoliopsida</taxon>
        <taxon>eudicotyledons</taxon>
        <taxon>Gunneridae</taxon>
        <taxon>Pentapetalae</taxon>
        <taxon>rosids</taxon>
        <taxon>malvids</taxon>
        <taxon>Sapindales</taxon>
        <taxon>Anacardiaceae</taxon>
        <taxon>Pistacia</taxon>
    </lineage>
</organism>
<evidence type="ECO:0000313" key="2">
    <source>
        <dbReference type="Proteomes" id="UP001164250"/>
    </source>
</evidence>
<proteinExistence type="predicted"/>
<comment type="caution">
    <text evidence="1">The sequence shown here is derived from an EMBL/GenBank/DDBJ whole genome shotgun (WGS) entry which is preliminary data.</text>
</comment>